<dbReference type="AlphaFoldDB" id="A0A382T969"/>
<name>A0A382T969_9ZZZZ</name>
<protein>
    <submittedName>
        <fullName evidence="1">Uncharacterized protein</fullName>
    </submittedName>
</protein>
<accession>A0A382T969</accession>
<gene>
    <name evidence="1" type="ORF">METZ01_LOCUS371186</name>
</gene>
<dbReference type="EMBL" id="UINC01134659">
    <property type="protein sequence ID" value="SVD18332.1"/>
    <property type="molecule type" value="Genomic_DNA"/>
</dbReference>
<reference evidence="1" key="1">
    <citation type="submission" date="2018-05" db="EMBL/GenBank/DDBJ databases">
        <authorList>
            <person name="Lanie J.A."/>
            <person name="Ng W.-L."/>
            <person name="Kazmierczak K.M."/>
            <person name="Andrzejewski T.M."/>
            <person name="Davidsen T.M."/>
            <person name="Wayne K.J."/>
            <person name="Tettelin H."/>
            <person name="Glass J.I."/>
            <person name="Rusch D."/>
            <person name="Podicherti R."/>
            <person name="Tsui H.-C.T."/>
            <person name="Winkler M.E."/>
        </authorList>
    </citation>
    <scope>NUCLEOTIDE SEQUENCE</scope>
</reference>
<organism evidence="1">
    <name type="scientific">marine metagenome</name>
    <dbReference type="NCBI Taxonomy" id="408172"/>
    <lineage>
        <taxon>unclassified sequences</taxon>
        <taxon>metagenomes</taxon>
        <taxon>ecological metagenomes</taxon>
    </lineage>
</organism>
<sequence>MMKLHSEIPIVIVYATMTRGYCCFQCGHCTDEVIAEMMDCKCKCHG</sequence>
<proteinExistence type="predicted"/>
<evidence type="ECO:0000313" key="1">
    <source>
        <dbReference type="EMBL" id="SVD18332.1"/>
    </source>
</evidence>